<dbReference type="GO" id="GO:0009536">
    <property type="term" value="C:plastid"/>
    <property type="evidence" value="ECO:0007669"/>
    <property type="project" value="TreeGrafter"/>
</dbReference>
<evidence type="ECO:0000313" key="2">
    <source>
        <dbReference type="Proteomes" id="UP001372338"/>
    </source>
</evidence>
<name>A0AAN9E4G9_CROPI</name>
<keyword evidence="2" id="KW-1185">Reference proteome</keyword>
<gene>
    <name evidence="1" type="ORF">RIF29_40272</name>
</gene>
<evidence type="ECO:0000313" key="1">
    <source>
        <dbReference type="EMBL" id="KAK7245426.1"/>
    </source>
</evidence>
<sequence>MEQPSSPTNLEEYSPSSTLLTFDNPIPLIRGPLFDPISGSHVLAFRDTRAWAIAFRSCERKIVTQCEEGARIGCAINASSKCKPPWWKVLVGSGSKKPAEEELKERELCEEREMRECLDAAKGKCVEFARGKCLVPFRDARVKGLGLRDAARLVSFASMSERSLLATSRIGCRCLFGGGGFGTMNCRASELAGFDECVQCILGEEQQEGVEK</sequence>
<accession>A0AAN9E4G9</accession>
<organism evidence="1 2">
    <name type="scientific">Crotalaria pallida</name>
    <name type="common">Smooth rattlebox</name>
    <name type="synonym">Crotalaria striata</name>
    <dbReference type="NCBI Taxonomy" id="3830"/>
    <lineage>
        <taxon>Eukaryota</taxon>
        <taxon>Viridiplantae</taxon>
        <taxon>Streptophyta</taxon>
        <taxon>Embryophyta</taxon>
        <taxon>Tracheophyta</taxon>
        <taxon>Spermatophyta</taxon>
        <taxon>Magnoliopsida</taxon>
        <taxon>eudicotyledons</taxon>
        <taxon>Gunneridae</taxon>
        <taxon>Pentapetalae</taxon>
        <taxon>rosids</taxon>
        <taxon>fabids</taxon>
        <taxon>Fabales</taxon>
        <taxon>Fabaceae</taxon>
        <taxon>Papilionoideae</taxon>
        <taxon>50 kb inversion clade</taxon>
        <taxon>genistoids sensu lato</taxon>
        <taxon>core genistoids</taxon>
        <taxon>Crotalarieae</taxon>
        <taxon>Crotalaria</taxon>
    </lineage>
</organism>
<dbReference type="PANTHER" id="PTHR36773:SF1">
    <property type="entry name" value="EXPRESSED PROTEIN"/>
    <property type="match status" value="1"/>
</dbReference>
<dbReference type="PANTHER" id="PTHR36773">
    <property type="entry name" value="EXPRESSED PROTEIN"/>
    <property type="match status" value="1"/>
</dbReference>
<proteinExistence type="predicted"/>
<comment type="caution">
    <text evidence="1">The sequence shown here is derived from an EMBL/GenBank/DDBJ whole genome shotgun (WGS) entry which is preliminary data.</text>
</comment>
<dbReference type="EMBL" id="JAYWIO010000008">
    <property type="protein sequence ID" value="KAK7245426.1"/>
    <property type="molecule type" value="Genomic_DNA"/>
</dbReference>
<reference evidence="1 2" key="1">
    <citation type="submission" date="2024-01" db="EMBL/GenBank/DDBJ databases">
        <title>The genomes of 5 underutilized Papilionoideae crops provide insights into root nodulation and disease resistanc.</title>
        <authorList>
            <person name="Yuan L."/>
        </authorList>
    </citation>
    <scope>NUCLEOTIDE SEQUENCE [LARGE SCALE GENOMIC DNA]</scope>
    <source>
        <strain evidence="1">ZHUSHIDOU_FW_LH</strain>
        <tissue evidence="1">Leaf</tissue>
    </source>
</reference>
<dbReference type="AlphaFoldDB" id="A0AAN9E4G9"/>
<protein>
    <submittedName>
        <fullName evidence="1">Uncharacterized protein</fullName>
    </submittedName>
</protein>
<dbReference type="Proteomes" id="UP001372338">
    <property type="component" value="Unassembled WGS sequence"/>
</dbReference>